<dbReference type="SUPFAM" id="SSF56672">
    <property type="entry name" value="DNA/RNA polymerases"/>
    <property type="match status" value="1"/>
</dbReference>
<dbReference type="Gene3D" id="3.60.10.10">
    <property type="entry name" value="Endonuclease/exonuclease/phosphatase"/>
    <property type="match status" value="1"/>
</dbReference>
<evidence type="ECO:0000259" key="1">
    <source>
        <dbReference type="PROSITE" id="PS50878"/>
    </source>
</evidence>
<dbReference type="SMR" id="A0A1U8IFX9"/>
<name>A0A1U8IFX9_GOSHI</name>
<reference evidence="3" key="2">
    <citation type="submission" date="2025-08" db="UniProtKB">
        <authorList>
            <consortium name="RefSeq"/>
        </authorList>
    </citation>
    <scope>IDENTIFICATION</scope>
</reference>
<keyword evidence="2" id="KW-1185">Reference proteome</keyword>
<dbReference type="SUPFAM" id="SSF56219">
    <property type="entry name" value="DNase I-like"/>
    <property type="match status" value="1"/>
</dbReference>
<dbReference type="PANTHER" id="PTHR31635:SF196">
    <property type="entry name" value="REVERSE TRANSCRIPTASE DOMAIN-CONTAINING PROTEIN-RELATED"/>
    <property type="match status" value="1"/>
</dbReference>
<dbReference type="STRING" id="3635.A0A1U8IFX9"/>
<organism evidence="2 3">
    <name type="scientific">Gossypium hirsutum</name>
    <name type="common">Upland cotton</name>
    <name type="synonym">Gossypium mexicanum</name>
    <dbReference type="NCBI Taxonomy" id="3635"/>
    <lineage>
        <taxon>Eukaryota</taxon>
        <taxon>Viridiplantae</taxon>
        <taxon>Streptophyta</taxon>
        <taxon>Embryophyta</taxon>
        <taxon>Tracheophyta</taxon>
        <taxon>Spermatophyta</taxon>
        <taxon>Magnoliopsida</taxon>
        <taxon>eudicotyledons</taxon>
        <taxon>Gunneridae</taxon>
        <taxon>Pentapetalae</taxon>
        <taxon>rosids</taxon>
        <taxon>malvids</taxon>
        <taxon>Malvales</taxon>
        <taxon>Malvaceae</taxon>
        <taxon>Malvoideae</taxon>
        <taxon>Gossypium</taxon>
    </lineage>
</organism>
<reference evidence="2" key="1">
    <citation type="journal article" date="2020" name="Nat. Genet.">
        <title>Genomic diversifications of five Gossypium allopolyploid species and their impact on cotton improvement.</title>
        <authorList>
            <person name="Chen Z.J."/>
            <person name="Sreedasyam A."/>
            <person name="Ando A."/>
            <person name="Song Q."/>
            <person name="De Santiago L.M."/>
            <person name="Hulse-Kemp A.M."/>
            <person name="Ding M."/>
            <person name="Ye W."/>
            <person name="Kirkbride R.C."/>
            <person name="Jenkins J."/>
            <person name="Plott C."/>
            <person name="Lovell J."/>
            <person name="Lin Y.M."/>
            <person name="Vaughn R."/>
            <person name="Liu B."/>
            <person name="Simpson S."/>
            <person name="Scheffler B.E."/>
            <person name="Wen L."/>
            <person name="Saski C.A."/>
            <person name="Grover C.E."/>
            <person name="Hu G."/>
            <person name="Conover J.L."/>
            <person name="Carlson J.W."/>
            <person name="Shu S."/>
            <person name="Boston L.B."/>
            <person name="Williams M."/>
            <person name="Peterson D.G."/>
            <person name="McGee K."/>
            <person name="Jones D.C."/>
            <person name="Wendel J.F."/>
            <person name="Stelly D.M."/>
            <person name="Grimwood J."/>
            <person name="Schmutz J."/>
        </authorList>
    </citation>
    <scope>NUCLEOTIDE SEQUENCE [LARGE SCALE GENOMIC DNA]</scope>
    <source>
        <strain evidence="2">cv. TM-1</strain>
    </source>
</reference>
<dbReference type="RefSeq" id="XP_016675268.1">
    <property type="nucleotide sequence ID" value="XM_016819779.1"/>
</dbReference>
<dbReference type="InterPro" id="IPR000477">
    <property type="entry name" value="RT_dom"/>
</dbReference>
<feature type="domain" description="Reverse transcriptase" evidence="1">
    <location>
        <begin position="373"/>
        <end position="654"/>
    </location>
</feature>
<dbReference type="CDD" id="cd01650">
    <property type="entry name" value="RT_nLTR_like"/>
    <property type="match status" value="1"/>
</dbReference>
<gene>
    <name evidence="3" type="primary">LOC107894513</name>
</gene>
<proteinExistence type="predicted"/>
<dbReference type="AlphaFoldDB" id="A0A1U8IFX9"/>
<evidence type="ECO:0000313" key="2">
    <source>
        <dbReference type="Proteomes" id="UP000818029"/>
    </source>
</evidence>
<accession>A0A1U8IFX9</accession>
<dbReference type="Pfam" id="PF00078">
    <property type="entry name" value="RVT_1"/>
    <property type="match status" value="1"/>
</dbReference>
<evidence type="ECO:0000313" key="3">
    <source>
        <dbReference type="RefSeq" id="XP_016675268.1"/>
    </source>
</evidence>
<dbReference type="GeneID" id="107894513"/>
<dbReference type="PANTHER" id="PTHR31635">
    <property type="entry name" value="REVERSE TRANSCRIPTASE DOMAIN-CONTAINING PROTEIN-RELATED"/>
    <property type="match status" value="1"/>
</dbReference>
<dbReference type="KEGG" id="ghi:107894513"/>
<dbReference type="PaxDb" id="3635-A0A1U8IFX9"/>
<dbReference type="InterPro" id="IPR043502">
    <property type="entry name" value="DNA/RNA_pol_sf"/>
</dbReference>
<dbReference type="OrthoDB" id="1738942at2759"/>
<dbReference type="PROSITE" id="PS50878">
    <property type="entry name" value="RT_POL"/>
    <property type="match status" value="1"/>
</dbReference>
<dbReference type="InterPro" id="IPR036691">
    <property type="entry name" value="Endo/exonu/phosph_ase_sf"/>
</dbReference>
<protein>
    <recommendedName>
        <fullName evidence="1">Reverse transcriptase domain-containing protein</fullName>
    </recommendedName>
</protein>
<dbReference type="Proteomes" id="UP000818029">
    <property type="component" value="Chromosome A13"/>
</dbReference>
<sequence>MKANNFQRVRNRCRMQNGLDMSAEGRSGGPALTWKEGVDVNIQNYSKYHIDALVRYENNKSVRFTGFYGDANPSLRNSSWNMVRRIGGMVGKDWIVGGDFNAILNDAEKEGGCRKARSQINEFKDLVDELALINIKPDKGWFTWVNNRDRNTMIKEILDRFLTSVPVTENFPFLATYVVRQTNSEHDVIVLDTWGCKPKMHNIYPRLSFKYDICWVTEVEAKNIIKGTWQCNDNNFMDKLNNMCLSLGLWKRGHFNKMKKDIRRLENKIDRIIESPQGIHNNRDICDVARNYFCNLFQSNNNADYSHVLNNIRLCVTKESNDWLEKSYAESKIVQAIKQMDPRKAPGVDGPSGNFFKHNWEIVGKDSICFCLDILNGYKDVSTLNKTMIIRIPKICDPNDITNYRPISLCRFIYKIISKVLANRLKVILPNCISPNQSAFVLGRMIHDNNLIAHELLHYLQSPKNGPNKGLVVKLDMSKAYDRVEWEFLEAIMLKMDFSNRWVKQVMNCVRIVHYIECNNTLSDVIIPESGLRQGDPLSPYFFLFCMEALSRMLLHMQDNNVLRGIRASINGLRINHLFVEDDALIFVKNKNSDIVDLVNILKNFTTVSGQEINFSKSMVLFSQNTSTVHRQRIGDLLRIEVVEKLDNCLGLPLPIGKKKYLALNEINNCLSCRINSWTKRILSFGSKKIFIKVILQSLPTYAMSVFLATKGVVDDMQTKISRVWWSSKDRGKFWTMISWKKLCQPKGIGGLGFRDIHLFNMALLGRQVWRLINNKDTLYYKVLSFKYFPTENIFNPKKVDRSSFTWRSITATARVFKDGLSWQVACGDHFYIHTDNWGMEGLNGEAIKSNLLNQNEHSIRDLWHNESRNHEILPTKVKIAFIHSALSQGCLRCGAEFETLVHALKDCPDSRATLMIGDLDSSILTKEYDRGIEWLEDMLRILNKKVMADFMTILWNCWNNRNNRVFKGKEDKAMDVWNKACMHSNDFQIHNQLNVPILSTQIIDRKWEKPLKNCIKINFDVSIGNNRTSFGVIVRDDDGFFWVKVVASKMYSFQIRRLNG</sequence>